<evidence type="ECO:0000256" key="2">
    <source>
        <dbReference type="ARBA" id="ARBA00022676"/>
    </source>
</evidence>
<evidence type="ECO:0000313" key="8">
    <source>
        <dbReference type="Proteomes" id="UP001396334"/>
    </source>
</evidence>
<keyword evidence="2" id="KW-0328">Glycosyltransferase</keyword>
<accession>A0ABR2PMA2</accession>
<sequence>MLGDFTPCSSSKYLALHLRFEEDMVAYSLCHFGGGEYEKKELEAYREVHFPLLIKRIKNSKYGPNSLLPVLCGLMLFSCTYAVDPFSPPLMPVGLFLSRSCGSW</sequence>
<evidence type="ECO:0000256" key="1">
    <source>
        <dbReference type="ARBA" id="ARBA00007737"/>
    </source>
</evidence>
<keyword evidence="5" id="KW-0119">Carbohydrate metabolism</keyword>
<comment type="caution">
    <text evidence="7">The sequence shown here is derived from an EMBL/GenBank/DDBJ whole genome shotgun (WGS) entry which is preliminary data.</text>
</comment>
<dbReference type="InterPro" id="IPR019378">
    <property type="entry name" value="GDP-Fuc_O-FucTrfase"/>
</dbReference>
<dbReference type="Proteomes" id="UP001396334">
    <property type="component" value="Unassembled WGS sequence"/>
</dbReference>
<evidence type="ECO:0000313" key="7">
    <source>
        <dbReference type="EMBL" id="KAK8989541.1"/>
    </source>
</evidence>
<evidence type="ECO:0000256" key="5">
    <source>
        <dbReference type="ARBA" id="ARBA00023277"/>
    </source>
</evidence>
<name>A0ABR2PMA2_9ROSI</name>
<dbReference type="PANTHER" id="PTHR31933:SF4">
    <property type="entry name" value="O-FUCOSYLTRANSFERASE 8"/>
    <property type="match status" value="1"/>
</dbReference>
<gene>
    <name evidence="7" type="ORF">V6N11_063963</name>
</gene>
<keyword evidence="4" id="KW-0294">Fucose metabolism</keyword>
<comment type="similarity">
    <text evidence="1">Belongs to the glycosyltransferase GT106 family.</text>
</comment>
<evidence type="ECO:0000256" key="6">
    <source>
        <dbReference type="ARBA" id="ARBA00030350"/>
    </source>
</evidence>
<evidence type="ECO:0000256" key="4">
    <source>
        <dbReference type="ARBA" id="ARBA00023253"/>
    </source>
</evidence>
<organism evidence="7 8">
    <name type="scientific">Hibiscus sabdariffa</name>
    <name type="common">roselle</name>
    <dbReference type="NCBI Taxonomy" id="183260"/>
    <lineage>
        <taxon>Eukaryota</taxon>
        <taxon>Viridiplantae</taxon>
        <taxon>Streptophyta</taxon>
        <taxon>Embryophyta</taxon>
        <taxon>Tracheophyta</taxon>
        <taxon>Spermatophyta</taxon>
        <taxon>Magnoliopsida</taxon>
        <taxon>eudicotyledons</taxon>
        <taxon>Gunneridae</taxon>
        <taxon>Pentapetalae</taxon>
        <taxon>rosids</taxon>
        <taxon>malvids</taxon>
        <taxon>Malvales</taxon>
        <taxon>Malvaceae</taxon>
        <taxon>Malvoideae</taxon>
        <taxon>Hibiscus</taxon>
    </lineage>
</organism>
<dbReference type="PANTHER" id="PTHR31933">
    <property type="entry name" value="O-FUCOSYLTRANSFERASE 2-RELATED"/>
    <property type="match status" value="1"/>
</dbReference>
<proteinExistence type="inferred from homology"/>
<dbReference type="InterPro" id="IPR052272">
    <property type="entry name" value="GT106_glycosyltransferase"/>
</dbReference>
<keyword evidence="8" id="KW-1185">Reference proteome</keyword>
<protein>
    <recommendedName>
        <fullName evidence="6">O-fucosyltransferase family protein</fullName>
    </recommendedName>
</protein>
<dbReference type="EMBL" id="JBBPBN010000056">
    <property type="protein sequence ID" value="KAK8989541.1"/>
    <property type="molecule type" value="Genomic_DNA"/>
</dbReference>
<evidence type="ECO:0000256" key="3">
    <source>
        <dbReference type="ARBA" id="ARBA00022679"/>
    </source>
</evidence>
<keyword evidence="3" id="KW-0808">Transferase</keyword>
<reference evidence="7 8" key="1">
    <citation type="journal article" date="2024" name="G3 (Bethesda)">
        <title>Genome assembly of Hibiscus sabdariffa L. provides insights into metabolisms of medicinal natural products.</title>
        <authorList>
            <person name="Kim T."/>
        </authorList>
    </citation>
    <scope>NUCLEOTIDE SEQUENCE [LARGE SCALE GENOMIC DNA]</scope>
    <source>
        <strain evidence="7">TK-2024</strain>
        <tissue evidence="7">Old leaves</tissue>
    </source>
</reference>
<dbReference type="Pfam" id="PF10250">
    <property type="entry name" value="O-FucT"/>
    <property type="match status" value="1"/>
</dbReference>